<proteinExistence type="predicted"/>
<organism evidence="2 3">
    <name type="scientific">Hepatospora eriocheir</name>
    <dbReference type="NCBI Taxonomy" id="1081669"/>
    <lineage>
        <taxon>Eukaryota</taxon>
        <taxon>Fungi</taxon>
        <taxon>Fungi incertae sedis</taxon>
        <taxon>Microsporidia</taxon>
        <taxon>Hepatosporidae</taxon>
        <taxon>Hepatospora</taxon>
    </lineage>
</organism>
<accession>A0A1X0QG80</accession>
<dbReference type="EMBL" id="LTAI01000443">
    <property type="protein sequence ID" value="ORD98791.1"/>
    <property type="molecule type" value="Genomic_DNA"/>
</dbReference>
<feature type="coiled-coil region" evidence="1">
    <location>
        <begin position="76"/>
        <end position="137"/>
    </location>
</feature>
<sequence>MIIQSIVSYITNISAGRRGGLEECFRLDEHESEERCERIYPRCYPREYCEPEVKFICCPKPHKKKKERRKNCDSIIKEIEIILANLQSKLNNQAKKDVQEVFNTLLSRLETLDGKTVAEIRSLINRLEKDLLKAIDDIFIALKKCICKVVNEGLGTIDTATQTGLVAAKTAVAKLIADLGAIVDPEEIAKDVRNTSTGLQAQLFIVLDVYAGAVEASIKKQEKEICDIIHECLNKEKLILDAIVVRLIKEFTAALKAINEKDQLDIKKLLEKMESKLEKNLSVLITDLIRSNSYYIVKLVKKCAKRIEHCSYDSSSSEDWDVFYPNFNSSQFQGLRILQ</sequence>
<name>A0A1X0QG80_9MICR</name>
<reference evidence="2 3" key="1">
    <citation type="journal article" date="2017" name="Environ. Microbiol.">
        <title>Decay of the glycolytic pathway and adaptation to intranuclear parasitism within Enterocytozoonidae microsporidia.</title>
        <authorList>
            <person name="Wiredu Boakye D."/>
            <person name="Jaroenlak P."/>
            <person name="Prachumwat A."/>
            <person name="Williams T.A."/>
            <person name="Bateman K.S."/>
            <person name="Itsathitphaisarn O."/>
            <person name="Sritunyalucksana K."/>
            <person name="Paszkiewicz K.H."/>
            <person name="Moore K.A."/>
            <person name="Stentiford G.D."/>
            <person name="Williams B.A."/>
        </authorList>
    </citation>
    <scope>NUCLEOTIDE SEQUENCE [LARGE SCALE GENOMIC DNA]</scope>
    <source>
        <strain evidence="3">canceri</strain>
    </source>
</reference>
<evidence type="ECO:0000313" key="2">
    <source>
        <dbReference type="EMBL" id="ORD98791.1"/>
    </source>
</evidence>
<evidence type="ECO:0000313" key="3">
    <source>
        <dbReference type="Proteomes" id="UP000192501"/>
    </source>
</evidence>
<protein>
    <submittedName>
        <fullName evidence="2">Uncharacterized protein</fullName>
    </submittedName>
</protein>
<gene>
    <name evidence="2" type="ORF">A0H76_1918</name>
</gene>
<dbReference type="AlphaFoldDB" id="A0A1X0QG80"/>
<evidence type="ECO:0000256" key="1">
    <source>
        <dbReference type="SAM" id="Coils"/>
    </source>
</evidence>
<dbReference type="Proteomes" id="UP000192501">
    <property type="component" value="Unassembled WGS sequence"/>
</dbReference>
<keyword evidence="1" id="KW-0175">Coiled coil</keyword>
<dbReference type="VEuPathDB" id="MicrosporidiaDB:A0H76_1918"/>
<comment type="caution">
    <text evidence="2">The sequence shown here is derived from an EMBL/GenBank/DDBJ whole genome shotgun (WGS) entry which is preliminary data.</text>
</comment>